<comment type="caution">
    <text evidence="2">The sequence shown here is derived from an EMBL/GenBank/DDBJ whole genome shotgun (WGS) entry which is preliminary data.</text>
</comment>
<keyword evidence="3" id="KW-1185">Reference proteome</keyword>
<keyword evidence="1" id="KW-0472">Membrane</keyword>
<evidence type="ECO:0000313" key="3">
    <source>
        <dbReference type="Proteomes" id="UP001366060"/>
    </source>
</evidence>
<organism evidence="2 3">
    <name type="scientific">Psychromonas arctica</name>
    <dbReference type="NCBI Taxonomy" id="168275"/>
    <lineage>
        <taxon>Bacteria</taxon>
        <taxon>Pseudomonadati</taxon>
        <taxon>Pseudomonadota</taxon>
        <taxon>Gammaproteobacteria</taxon>
        <taxon>Alteromonadales</taxon>
        <taxon>Psychromonadaceae</taxon>
        <taxon>Psychromonas</taxon>
    </lineage>
</organism>
<sequence length="74" mass="8335">HLLLSLDESVIYSKVQQSLMTVLMTTVVLVSICSFIIFLLLSYTYRPVLAIKKTVQELSNGYGDLSQRLPVTSR</sequence>
<gene>
    <name evidence="2" type="ORF">V6255_18550</name>
</gene>
<proteinExistence type="predicted"/>
<dbReference type="Proteomes" id="UP001366060">
    <property type="component" value="Unassembled WGS sequence"/>
</dbReference>
<accession>A0ABU9HGS2</accession>
<feature type="transmembrane region" description="Helical" evidence="1">
    <location>
        <begin position="20"/>
        <end position="43"/>
    </location>
</feature>
<evidence type="ECO:0000313" key="2">
    <source>
        <dbReference type="EMBL" id="MEL0661107.1"/>
    </source>
</evidence>
<dbReference type="Gene3D" id="6.10.340.10">
    <property type="match status" value="1"/>
</dbReference>
<keyword evidence="1" id="KW-0812">Transmembrane</keyword>
<feature type="non-terminal residue" evidence="2">
    <location>
        <position position="74"/>
    </location>
</feature>
<dbReference type="EMBL" id="JBAKBA010000277">
    <property type="protein sequence ID" value="MEL0661107.1"/>
    <property type="molecule type" value="Genomic_DNA"/>
</dbReference>
<name>A0ABU9HGS2_9GAMM</name>
<protein>
    <submittedName>
        <fullName evidence="2">Methyl-accepting chemotaxis protein</fullName>
    </submittedName>
</protein>
<feature type="non-terminal residue" evidence="2">
    <location>
        <position position="1"/>
    </location>
</feature>
<evidence type="ECO:0000256" key="1">
    <source>
        <dbReference type="SAM" id="Phobius"/>
    </source>
</evidence>
<dbReference type="CDD" id="cd06225">
    <property type="entry name" value="HAMP"/>
    <property type="match status" value="1"/>
</dbReference>
<reference evidence="2 3" key="1">
    <citation type="submission" date="2024-02" db="EMBL/GenBank/DDBJ databases">
        <title>Bacteria isolated from the canopy kelp, Nereocystis luetkeana.</title>
        <authorList>
            <person name="Pfister C.A."/>
            <person name="Younker I.T."/>
            <person name="Light S.H."/>
        </authorList>
    </citation>
    <scope>NUCLEOTIDE SEQUENCE [LARGE SCALE GENOMIC DNA]</scope>
    <source>
        <strain evidence="2 3">TI.2.07</strain>
    </source>
</reference>
<keyword evidence="1" id="KW-1133">Transmembrane helix</keyword>